<name>A0A366GJ37_9GAMM</name>
<organism evidence="2 3">
    <name type="scientific">Marinobacter pelagius</name>
    <dbReference type="NCBI Taxonomy" id="379482"/>
    <lineage>
        <taxon>Bacteria</taxon>
        <taxon>Pseudomonadati</taxon>
        <taxon>Pseudomonadota</taxon>
        <taxon>Gammaproteobacteria</taxon>
        <taxon>Pseudomonadales</taxon>
        <taxon>Marinobacteraceae</taxon>
        <taxon>Marinobacter</taxon>
    </lineage>
</organism>
<keyword evidence="2" id="KW-0808">Transferase</keyword>
<evidence type="ECO:0000313" key="2">
    <source>
        <dbReference type="EMBL" id="RBP27075.1"/>
    </source>
</evidence>
<keyword evidence="2" id="KW-0489">Methyltransferase</keyword>
<evidence type="ECO:0000313" key="3">
    <source>
        <dbReference type="Proteomes" id="UP000252995"/>
    </source>
</evidence>
<dbReference type="CDD" id="cd02440">
    <property type="entry name" value="AdoMet_MTases"/>
    <property type="match status" value="1"/>
</dbReference>
<dbReference type="Pfam" id="PF08241">
    <property type="entry name" value="Methyltransf_11"/>
    <property type="match status" value="1"/>
</dbReference>
<dbReference type="Proteomes" id="UP000252995">
    <property type="component" value="Unassembled WGS sequence"/>
</dbReference>
<dbReference type="GO" id="GO:0008757">
    <property type="term" value="F:S-adenosylmethionine-dependent methyltransferase activity"/>
    <property type="evidence" value="ECO:0007669"/>
    <property type="project" value="InterPro"/>
</dbReference>
<dbReference type="PANTHER" id="PTHR42912:SF80">
    <property type="entry name" value="METHYLTRANSFERASE DOMAIN-CONTAINING PROTEIN"/>
    <property type="match status" value="1"/>
</dbReference>
<gene>
    <name evidence="2" type="ORF">DET50_1152</name>
</gene>
<sequence>MPKSEPFEQHHERYESWFARHLEAYISELLATRIFVPVEGNGLEVGVGSGRFSVPLGVEYGIDPAPAMLNYARSRGMNVAVAKAEQLPFKTGVFDYVLVVTTICFVDSASEMLAEIHRVLVPEGRVIIGLIDRDSELGTLYQKHKEESVFYRDAEFFSVSEVERLLEGNGFMLEDRVQTLFKSLPETTEIEPALPGTGQGAFVVLAGKKKPDLKVRQRAVNQSPE</sequence>
<evidence type="ECO:0000259" key="1">
    <source>
        <dbReference type="Pfam" id="PF08241"/>
    </source>
</evidence>
<dbReference type="SUPFAM" id="SSF53335">
    <property type="entry name" value="S-adenosyl-L-methionine-dependent methyltransferases"/>
    <property type="match status" value="1"/>
</dbReference>
<dbReference type="Gene3D" id="3.40.50.150">
    <property type="entry name" value="Vaccinia Virus protein VP39"/>
    <property type="match status" value="1"/>
</dbReference>
<dbReference type="InterPro" id="IPR050508">
    <property type="entry name" value="Methyltransf_Superfamily"/>
</dbReference>
<protein>
    <submittedName>
        <fullName evidence="2">Methyltransferase family protein</fullName>
    </submittedName>
</protein>
<dbReference type="InterPro" id="IPR013216">
    <property type="entry name" value="Methyltransf_11"/>
</dbReference>
<reference evidence="2 3" key="1">
    <citation type="submission" date="2018-06" db="EMBL/GenBank/DDBJ databases">
        <title>Freshwater and sediment microbial communities from various areas in North America, analyzing microbe dynamics in response to fracking.</title>
        <authorList>
            <person name="Lamendella R."/>
        </authorList>
    </citation>
    <scope>NUCLEOTIDE SEQUENCE [LARGE SCALE GENOMIC DNA]</scope>
    <source>
        <strain evidence="2 3">114J</strain>
    </source>
</reference>
<dbReference type="PANTHER" id="PTHR42912">
    <property type="entry name" value="METHYLTRANSFERASE"/>
    <property type="match status" value="1"/>
</dbReference>
<dbReference type="EMBL" id="QNRO01000015">
    <property type="protein sequence ID" value="RBP27075.1"/>
    <property type="molecule type" value="Genomic_DNA"/>
</dbReference>
<dbReference type="GO" id="GO:0032259">
    <property type="term" value="P:methylation"/>
    <property type="evidence" value="ECO:0007669"/>
    <property type="project" value="UniProtKB-KW"/>
</dbReference>
<dbReference type="InterPro" id="IPR029063">
    <property type="entry name" value="SAM-dependent_MTases_sf"/>
</dbReference>
<dbReference type="OrthoDB" id="323463at2"/>
<accession>A0A366GJ37</accession>
<feature type="domain" description="Methyltransferase type 11" evidence="1">
    <location>
        <begin position="43"/>
        <end position="128"/>
    </location>
</feature>
<dbReference type="RefSeq" id="WP_113863292.1">
    <property type="nucleotide sequence ID" value="NZ_QNRO01000015.1"/>
</dbReference>
<dbReference type="STRING" id="379482.SAMN04487961_3560"/>
<dbReference type="AlphaFoldDB" id="A0A366GJ37"/>
<comment type="caution">
    <text evidence="2">The sequence shown here is derived from an EMBL/GenBank/DDBJ whole genome shotgun (WGS) entry which is preliminary data.</text>
</comment>
<proteinExistence type="predicted"/>